<comment type="subunit">
    <text evidence="2">Homotetramer.</text>
</comment>
<dbReference type="AlphaFoldDB" id="A0A097SPP3"/>
<evidence type="ECO:0000256" key="3">
    <source>
        <dbReference type="ARBA" id="ARBA00022490"/>
    </source>
</evidence>
<proteinExistence type="predicted"/>
<reference evidence="8" key="1">
    <citation type="submission" date="2014-03" db="EMBL/GenBank/DDBJ databases">
        <authorList>
            <person name="Zhang G."/>
            <person name="Zhu L."/>
            <person name="Fang P."/>
        </authorList>
    </citation>
    <scope>NUCLEOTIDE SEQUENCE</scope>
    <source>
        <strain evidence="8">NS1</strain>
        <plasmid evidence="8">pNSL1</plasmid>
    </source>
</reference>
<dbReference type="Gene3D" id="3.90.180.10">
    <property type="entry name" value="Medium-chain alcohol dehydrogenases, catalytic domain"/>
    <property type="match status" value="1"/>
</dbReference>
<name>A0A097SPP3_9NOCA</name>
<dbReference type="GO" id="GO:0005737">
    <property type="term" value="C:cytoplasm"/>
    <property type="evidence" value="ECO:0007669"/>
    <property type="project" value="UniProtKB-SubCell"/>
</dbReference>
<dbReference type="InterPro" id="IPR036291">
    <property type="entry name" value="NAD(P)-bd_dom_sf"/>
</dbReference>
<dbReference type="InterPro" id="IPR013149">
    <property type="entry name" value="ADH-like_C"/>
</dbReference>
<dbReference type="InterPro" id="IPR051603">
    <property type="entry name" value="Zinc-ADH_QOR/CCCR"/>
</dbReference>
<dbReference type="PROSITE" id="PS01162">
    <property type="entry name" value="QOR_ZETA_CRYSTAL"/>
    <property type="match status" value="1"/>
</dbReference>
<keyword evidence="3" id="KW-0963">Cytoplasm</keyword>
<dbReference type="SUPFAM" id="SSF51735">
    <property type="entry name" value="NAD(P)-binding Rossmann-fold domains"/>
    <property type="match status" value="1"/>
</dbReference>
<geneLocation type="plasmid" evidence="8">
    <name>pNSL1</name>
</geneLocation>
<keyword evidence="4" id="KW-0521">NADP</keyword>
<accession>A0A097SPP3</accession>
<dbReference type="NCBIfam" id="TIGR01751">
    <property type="entry name" value="crot-CoA-red"/>
    <property type="match status" value="1"/>
</dbReference>
<sequence>MTISTVPRISRENFAMTLLDDQRHSVSDPHAAIPDVGHLPPVGVVPPKMHAQVIRPERYGDPASAFAHEVVPTPKIGPGEVLIAVMAAGVNYNNVWAARGYPVDQVATRNRRGETEDFHIGGSDASGIVYAVGAGVDNVDVGAEVVIHPGVWDENDPWIAAGRDQMIAPSARIWGYDTNYGSFGQFARVQAHQVLPKAPHLSWAEAAAPTLVGTTAYRMLHGWAGNTVQDGDLVLVWGGSGGLGTQASQLVREAGGRAIAVVSDDERGEYAMKYGAVGYINRREFSHWGIPPLVDDTAGQKAWTAGARAFGKKLWEVAGAKEDPAIVFEHPGAATIPTSIFVCRPGGMVAVCAGTTGFDAMVDLRYHWTRQKRLQGSHGTNDEQASAYNQLVVDGRIDPCVGRVLAMDEIARAHAEMGRGEEVFGNTVILIGAADPLVGKRD</sequence>
<evidence type="ECO:0000259" key="7">
    <source>
        <dbReference type="SMART" id="SM00829"/>
    </source>
</evidence>
<dbReference type="PANTHER" id="PTHR44154:SF1">
    <property type="entry name" value="QUINONE OXIDOREDUCTASE"/>
    <property type="match status" value="1"/>
</dbReference>
<dbReference type="SUPFAM" id="SSF50129">
    <property type="entry name" value="GroES-like"/>
    <property type="match status" value="1"/>
</dbReference>
<dbReference type="InterPro" id="IPR002364">
    <property type="entry name" value="Quin_OxRdtase/zeta-crystal_CS"/>
</dbReference>
<evidence type="ECO:0000256" key="4">
    <source>
        <dbReference type="ARBA" id="ARBA00022857"/>
    </source>
</evidence>
<dbReference type="Pfam" id="PF00107">
    <property type="entry name" value="ADH_zinc_N"/>
    <property type="match status" value="1"/>
</dbReference>
<keyword evidence="6" id="KW-0007">Acetylation</keyword>
<comment type="subcellular location">
    <subcellularLocation>
        <location evidence="1">Cytoplasm</location>
    </subcellularLocation>
</comment>
<protein>
    <recommendedName>
        <fullName evidence="7">Enoyl reductase (ER) domain-containing protein</fullName>
    </recommendedName>
</protein>
<dbReference type="InterPro" id="IPR013154">
    <property type="entry name" value="ADH-like_N"/>
</dbReference>
<dbReference type="InterPro" id="IPR010085">
    <property type="entry name" value="Crot_CoA_red"/>
</dbReference>
<feature type="domain" description="Enoyl reductase (ER)" evidence="7">
    <location>
        <begin position="60"/>
        <end position="429"/>
    </location>
</feature>
<evidence type="ECO:0000256" key="5">
    <source>
        <dbReference type="ARBA" id="ARBA00022884"/>
    </source>
</evidence>
<evidence type="ECO:0000313" key="8">
    <source>
        <dbReference type="EMBL" id="AIU93500.1"/>
    </source>
</evidence>
<dbReference type="InterPro" id="IPR020843">
    <property type="entry name" value="ER"/>
</dbReference>
<dbReference type="Pfam" id="PF08240">
    <property type="entry name" value="ADH_N"/>
    <property type="match status" value="1"/>
</dbReference>
<dbReference type="Gene3D" id="3.40.50.720">
    <property type="entry name" value="NAD(P)-binding Rossmann-like Domain"/>
    <property type="match status" value="1"/>
</dbReference>
<gene>
    <name evidence="8" type="ORF">LRS1606.66</name>
</gene>
<dbReference type="SMART" id="SM00829">
    <property type="entry name" value="PKS_ER"/>
    <property type="match status" value="1"/>
</dbReference>
<dbReference type="GO" id="GO:0003723">
    <property type="term" value="F:RNA binding"/>
    <property type="evidence" value="ECO:0007669"/>
    <property type="project" value="UniProtKB-KW"/>
</dbReference>
<keyword evidence="5" id="KW-0694">RNA-binding</keyword>
<organism evidence="8">
    <name type="scientific">Rhodococcus sp. NS1</name>
    <dbReference type="NCBI Taxonomy" id="402236"/>
    <lineage>
        <taxon>Bacteria</taxon>
        <taxon>Bacillati</taxon>
        <taxon>Actinomycetota</taxon>
        <taxon>Actinomycetes</taxon>
        <taxon>Mycobacteriales</taxon>
        <taxon>Nocardiaceae</taxon>
        <taxon>Rhodococcus</taxon>
    </lineage>
</organism>
<dbReference type="PANTHER" id="PTHR44154">
    <property type="entry name" value="QUINONE OXIDOREDUCTASE"/>
    <property type="match status" value="1"/>
</dbReference>
<dbReference type="EMBL" id="KJ605395">
    <property type="protein sequence ID" value="AIU93500.1"/>
    <property type="molecule type" value="Genomic_DNA"/>
</dbReference>
<dbReference type="GO" id="GO:0043880">
    <property type="term" value="F:crotonyl-CoA reductase activity"/>
    <property type="evidence" value="ECO:0007669"/>
    <property type="project" value="InterPro"/>
</dbReference>
<dbReference type="GO" id="GO:0008270">
    <property type="term" value="F:zinc ion binding"/>
    <property type="evidence" value="ECO:0007669"/>
    <property type="project" value="InterPro"/>
</dbReference>
<evidence type="ECO:0000256" key="1">
    <source>
        <dbReference type="ARBA" id="ARBA00004496"/>
    </source>
</evidence>
<evidence type="ECO:0000256" key="2">
    <source>
        <dbReference type="ARBA" id="ARBA00011881"/>
    </source>
</evidence>
<dbReference type="CDD" id="cd08246">
    <property type="entry name" value="crotonyl_coA_red"/>
    <property type="match status" value="1"/>
</dbReference>
<evidence type="ECO:0000256" key="6">
    <source>
        <dbReference type="ARBA" id="ARBA00022990"/>
    </source>
</evidence>
<dbReference type="InterPro" id="IPR011032">
    <property type="entry name" value="GroES-like_sf"/>
</dbReference>
<keyword evidence="8" id="KW-0614">Plasmid</keyword>